<feature type="transmembrane region" description="Helical" evidence="1">
    <location>
        <begin position="49"/>
        <end position="76"/>
    </location>
</feature>
<keyword evidence="3" id="KW-1185">Reference proteome</keyword>
<name>A0A160T9S4_9CHLR</name>
<proteinExistence type="predicted"/>
<gene>
    <name evidence="2" type="ORF">CFX0092_B0276</name>
</gene>
<dbReference type="KEGG" id="pbf:CFX0092_B0276"/>
<dbReference type="RefSeq" id="WP_157913326.1">
    <property type="nucleotide sequence ID" value="NZ_LN890656.1"/>
</dbReference>
<dbReference type="AlphaFoldDB" id="A0A160T9S4"/>
<dbReference type="EMBL" id="LN890656">
    <property type="protein sequence ID" value="CUS05810.1"/>
    <property type="molecule type" value="Genomic_DNA"/>
</dbReference>
<evidence type="ECO:0000313" key="3">
    <source>
        <dbReference type="Proteomes" id="UP000215027"/>
    </source>
</evidence>
<dbReference type="Pfam" id="PF19545">
    <property type="entry name" value="DUF6069"/>
    <property type="match status" value="1"/>
</dbReference>
<reference evidence="2" key="1">
    <citation type="submission" date="2016-01" db="EMBL/GenBank/DDBJ databases">
        <authorList>
            <person name="Mcilroy J.S."/>
            <person name="Karst M S."/>
            <person name="Albertsen M."/>
        </authorList>
    </citation>
    <scope>NUCLEOTIDE SEQUENCE</scope>
    <source>
        <strain evidence="2">Cfx-K</strain>
    </source>
</reference>
<protein>
    <submittedName>
        <fullName evidence="2">Uncharacterized protein</fullName>
    </submittedName>
</protein>
<sequence>MSTIAKKVSNGVNRSKLPTAGLASVAAAVAANLLAFVIIRALVDLPAGFMPLSVMSITFFTILGTGLGALLFAWLAGRSAAPFRTYRTIAIVAFVVSIIPNVLAALNPAMFPFPGGTAAAFLVLILFHVVAAVVSVAVLFRLAR</sequence>
<feature type="transmembrane region" description="Helical" evidence="1">
    <location>
        <begin position="88"/>
        <end position="106"/>
    </location>
</feature>
<dbReference type="Proteomes" id="UP000215027">
    <property type="component" value="Chromosome II"/>
</dbReference>
<accession>A0A160T9S4</accession>
<feature type="transmembrane region" description="Helical" evidence="1">
    <location>
        <begin position="21"/>
        <end position="43"/>
    </location>
</feature>
<organism evidence="2 3">
    <name type="scientific">Candidatus Promineifilum breve</name>
    <dbReference type="NCBI Taxonomy" id="1806508"/>
    <lineage>
        <taxon>Bacteria</taxon>
        <taxon>Bacillati</taxon>
        <taxon>Chloroflexota</taxon>
        <taxon>Ardenticatenia</taxon>
        <taxon>Candidatus Promineifilales</taxon>
        <taxon>Candidatus Promineifilaceae</taxon>
        <taxon>Candidatus Promineifilum</taxon>
    </lineage>
</organism>
<feature type="transmembrane region" description="Helical" evidence="1">
    <location>
        <begin position="118"/>
        <end position="140"/>
    </location>
</feature>
<keyword evidence="1" id="KW-1133">Transmembrane helix</keyword>
<keyword evidence="1" id="KW-0812">Transmembrane</keyword>
<evidence type="ECO:0000313" key="2">
    <source>
        <dbReference type="EMBL" id="CUS05810.1"/>
    </source>
</evidence>
<keyword evidence="1" id="KW-0472">Membrane</keyword>
<evidence type="ECO:0000256" key="1">
    <source>
        <dbReference type="SAM" id="Phobius"/>
    </source>
</evidence>
<dbReference type="InterPro" id="IPR045713">
    <property type="entry name" value="DUF6069"/>
</dbReference>